<evidence type="ECO:0000313" key="2">
    <source>
        <dbReference type="EMBL" id="PPU81427.1"/>
    </source>
</evidence>
<dbReference type="Proteomes" id="UP000247346">
    <property type="component" value="Unassembled WGS sequence"/>
</dbReference>
<dbReference type="RefSeq" id="WP_010342427.1">
    <property type="nucleotide sequence ID" value="NZ_CP132343.1"/>
</dbReference>
<dbReference type="OrthoDB" id="6020951at2"/>
<proteinExistence type="predicted"/>
<feature type="region of interest" description="Disordered" evidence="1">
    <location>
        <begin position="9"/>
        <end position="34"/>
    </location>
</feature>
<accession>A0A2P5Z1N5</accession>
<gene>
    <name evidence="2" type="ORF">XsacCFBP4641_14455</name>
</gene>
<reference evidence="2 3" key="1">
    <citation type="submission" date="2016-08" db="EMBL/GenBank/DDBJ databases">
        <authorList>
            <person name="Seilhamer J.J."/>
        </authorList>
    </citation>
    <scope>NUCLEOTIDE SEQUENCE [LARGE SCALE GENOMIC DNA]</scope>
    <source>
        <strain evidence="2 3">CFBP4641</strain>
    </source>
</reference>
<protein>
    <submittedName>
        <fullName evidence="2">Uncharacterized protein</fullName>
    </submittedName>
</protein>
<dbReference type="Pfam" id="PF19875">
    <property type="entry name" value="DUF6348"/>
    <property type="match status" value="1"/>
</dbReference>
<name>A0A2P5Z1N5_9XANT</name>
<evidence type="ECO:0000313" key="3">
    <source>
        <dbReference type="Proteomes" id="UP000247346"/>
    </source>
</evidence>
<organism evidence="2 3">
    <name type="scientific">Xanthomonas sacchari</name>
    <dbReference type="NCBI Taxonomy" id="56458"/>
    <lineage>
        <taxon>Bacteria</taxon>
        <taxon>Pseudomonadati</taxon>
        <taxon>Pseudomonadota</taxon>
        <taxon>Gammaproteobacteria</taxon>
        <taxon>Lysobacterales</taxon>
        <taxon>Lysobacteraceae</taxon>
        <taxon>Xanthomonas</taxon>
    </lineage>
</organism>
<dbReference type="AlphaFoldDB" id="A0A2P5Z1N5"/>
<comment type="caution">
    <text evidence="2">The sequence shown here is derived from an EMBL/GenBank/DDBJ whole genome shotgun (WGS) entry which is preliminary data.</text>
</comment>
<sequence>MIDRLRRLLSRTSPRGADATGDATGSEPAPDAQPGRTLQQLLLQVLQREGHAASLHDEVVVLGNGLQLFTELVDLAELRSGVRTASCIRVHHASLFADGIVEFQHSIGEDTEASLASGFTTWARTDLVALSEAVAAPAEARCMTLQMEFPASATTEAAVRRTVVLGPVAHMNGDAARAAAGDDTEHAFCPCCLFTNSLDALMPLLQRDQRMLGIRLFASRDADGEVAADCRVNGEDFPDGVACLRRYAETWPALGALEFRKQYAVVRLPEPVAPDTAH</sequence>
<dbReference type="EMBL" id="MDEK01000013">
    <property type="protein sequence ID" value="PPU81427.1"/>
    <property type="molecule type" value="Genomic_DNA"/>
</dbReference>
<dbReference type="GeneID" id="93880725"/>
<evidence type="ECO:0000256" key="1">
    <source>
        <dbReference type="SAM" id="MobiDB-lite"/>
    </source>
</evidence>
<dbReference type="InterPro" id="IPR045929">
    <property type="entry name" value="DUF6348"/>
</dbReference>